<keyword evidence="2" id="KW-0238">DNA-binding</keyword>
<dbReference type="AlphaFoldDB" id="A0A0R3CRW3"/>
<dbReference type="SMART" id="SM00421">
    <property type="entry name" value="HTH_LUXR"/>
    <property type="match status" value="1"/>
</dbReference>
<gene>
    <name evidence="6" type="ORF">AOQ72_10785</name>
</gene>
<organism evidence="6 7">
    <name type="scientific">Bradyrhizobium yuanmingense</name>
    <dbReference type="NCBI Taxonomy" id="108015"/>
    <lineage>
        <taxon>Bacteria</taxon>
        <taxon>Pseudomonadati</taxon>
        <taxon>Pseudomonadota</taxon>
        <taxon>Alphaproteobacteria</taxon>
        <taxon>Hyphomicrobiales</taxon>
        <taxon>Nitrobacteraceae</taxon>
        <taxon>Bradyrhizobium</taxon>
    </lineage>
</organism>
<sequence>MGSQNDTATDSRPSAWHESSAASAEELDFARLSALRAKAADEMAAAIARELNGPLTALLLYMGEIKHHSDQLVPATGDRAYLQRVVENALAQTERVCGLVKQLAGPPKGGSKGGLPSPSEEAESKAVRVLQPPRPPSADLIGPSGQKRLTRREREVLRLISEGYSNKQGALRMQISPRTFESHRAEAMRKLGARNTADLVRAALLHSID</sequence>
<reference evidence="6 7" key="1">
    <citation type="submission" date="2015-09" db="EMBL/GenBank/DDBJ databases">
        <title>Draft Genome Sequence of the Strain BR 3267 (Bradyrhizobium yuanmingense) recommended as inoculant for cowpea in Brazil.</title>
        <authorList>
            <person name="Simoes-Araujo J.L."/>
            <person name="Zilli J.E."/>
        </authorList>
    </citation>
    <scope>NUCLEOTIDE SEQUENCE [LARGE SCALE GENOMIC DNA]</scope>
    <source>
        <strain evidence="6 7">BR3267</strain>
    </source>
</reference>
<dbReference type="Proteomes" id="UP000051380">
    <property type="component" value="Unassembled WGS sequence"/>
</dbReference>
<dbReference type="InterPro" id="IPR036097">
    <property type="entry name" value="HisK_dim/P_sf"/>
</dbReference>
<evidence type="ECO:0000256" key="2">
    <source>
        <dbReference type="ARBA" id="ARBA00023125"/>
    </source>
</evidence>
<dbReference type="STRING" id="108015.GA0061099_10028"/>
<dbReference type="EMBL" id="LJYF01000006">
    <property type="protein sequence ID" value="KRQ00496.1"/>
    <property type="molecule type" value="Genomic_DNA"/>
</dbReference>
<name>A0A0R3CRW3_9BRAD</name>
<evidence type="ECO:0000256" key="4">
    <source>
        <dbReference type="SAM" id="MobiDB-lite"/>
    </source>
</evidence>
<dbReference type="Pfam" id="PF00196">
    <property type="entry name" value="GerE"/>
    <property type="match status" value="1"/>
</dbReference>
<feature type="compositionally biased region" description="Polar residues" evidence="4">
    <location>
        <begin position="1"/>
        <end position="12"/>
    </location>
</feature>
<evidence type="ECO:0000313" key="6">
    <source>
        <dbReference type="EMBL" id="KRQ00496.1"/>
    </source>
</evidence>
<dbReference type="PANTHER" id="PTHR44688">
    <property type="entry name" value="DNA-BINDING TRANSCRIPTIONAL ACTIVATOR DEVR_DOSR"/>
    <property type="match status" value="1"/>
</dbReference>
<dbReference type="GO" id="GO:0000155">
    <property type="term" value="F:phosphorelay sensor kinase activity"/>
    <property type="evidence" value="ECO:0007669"/>
    <property type="project" value="InterPro"/>
</dbReference>
<evidence type="ECO:0000313" key="7">
    <source>
        <dbReference type="Proteomes" id="UP000051380"/>
    </source>
</evidence>
<dbReference type="PRINTS" id="PR00038">
    <property type="entry name" value="HTHLUXR"/>
</dbReference>
<dbReference type="InterPro" id="IPR000792">
    <property type="entry name" value="Tscrpt_reg_LuxR_C"/>
</dbReference>
<dbReference type="InterPro" id="IPR016032">
    <property type="entry name" value="Sig_transdc_resp-reg_C-effctor"/>
</dbReference>
<dbReference type="Gene3D" id="1.10.10.10">
    <property type="entry name" value="Winged helix-like DNA-binding domain superfamily/Winged helix DNA-binding domain"/>
    <property type="match status" value="1"/>
</dbReference>
<evidence type="ECO:0000256" key="3">
    <source>
        <dbReference type="ARBA" id="ARBA00023163"/>
    </source>
</evidence>
<keyword evidence="3" id="KW-0804">Transcription</keyword>
<dbReference type="SUPFAM" id="SSF47384">
    <property type="entry name" value="Homodimeric domain of signal transducing histidine kinase"/>
    <property type="match status" value="1"/>
</dbReference>
<dbReference type="GO" id="GO:0003677">
    <property type="term" value="F:DNA binding"/>
    <property type="evidence" value="ECO:0007669"/>
    <property type="project" value="UniProtKB-KW"/>
</dbReference>
<dbReference type="PROSITE" id="PS50043">
    <property type="entry name" value="HTH_LUXR_2"/>
    <property type="match status" value="1"/>
</dbReference>
<feature type="region of interest" description="Disordered" evidence="4">
    <location>
        <begin position="1"/>
        <end position="22"/>
    </location>
</feature>
<dbReference type="Gene3D" id="1.10.287.130">
    <property type="match status" value="1"/>
</dbReference>
<proteinExistence type="predicted"/>
<evidence type="ECO:0000256" key="1">
    <source>
        <dbReference type="ARBA" id="ARBA00023015"/>
    </source>
</evidence>
<dbReference type="InterPro" id="IPR036388">
    <property type="entry name" value="WH-like_DNA-bd_sf"/>
</dbReference>
<dbReference type="PANTHER" id="PTHR44688:SF16">
    <property type="entry name" value="DNA-BINDING TRANSCRIPTIONAL ACTIVATOR DEVR_DOSR"/>
    <property type="match status" value="1"/>
</dbReference>
<dbReference type="CDD" id="cd06170">
    <property type="entry name" value="LuxR_C_like"/>
    <property type="match status" value="1"/>
</dbReference>
<protein>
    <submittedName>
        <fullName evidence="6">Transcriptional regulator</fullName>
    </submittedName>
</protein>
<dbReference type="GO" id="GO:0006355">
    <property type="term" value="P:regulation of DNA-templated transcription"/>
    <property type="evidence" value="ECO:0007669"/>
    <property type="project" value="InterPro"/>
</dbReference>
<dbReference type="SUPFAM" id="SSF46894">
    <property type="entry name" value="C-terminal effector domain of the bipartite response regulators"/>
    <property type="match status" value="1"/>
</dbReference>
<keyword evidence="1" id="KW-0805">Transcription regulation</keyword>
<feature type="region of interest" description="Disordered" evidence="4">
    <location>
        <begin position="102"/>
        <end position="144"/>
    </location>
</feature>
<feature type="domain" description="HTH luxR-type" evidence="5">
    <location>
        <begin position="142"/>
        <end position="207"/>
    </location>
</feature>
<dbReference type="RefSeq" id="WP_057026527.1">
    <property type="nucleotide sequence ID" value="NZ_JBGCAU010000002.1"/>
</dbReference>
<dbReference type="OrthoDB" id="9782655at2"/>
<comment type="caution">
    <text evidence="6">The sequence shown here is derived from an EMBL/GenBank/DDBJ whole genome shotgun (WGS) entry which is preliminary data.</text>
</comment>
<accession>A0A0R3CRW3</accession>
<evidence type="ECO:0000259" key="5">
    <source>
        <dbReference type="PROSITE" id="PS50043"/>
    </source>
</evidence>